<dbReference type="Pfam" id="PF00179">
    <property type="entry name" value="UQ_con"/>
    <property type="match status" value="1"/>
</dbReference>
<dbReference type="InterPro" id="IPR000608">
    <property type="entry name" value="UBC"/>
</dbReference>
<dbReference type="InterPro" id="IPR023313">
    <property type="entry name" value="UBQ-conjugating_AS"/>
</dbReference>
<gene>
    <name evidence="7" type="ORF">FNF28_02000</name>
</gene>
<keyword evidence="2 4" id="KW-0833">Ubl conjugation pathway</keyword>
<dbReference type="GO" id="GO:0005524">
    <property type="term" value="F:ATP binding"/>
    <property type="evidence" value="ECO:0007669"/>
    <property type="project" value="UniProtKB-UniRule"/>
</dbReference>
<sequence length="217" mass="23328">MAASVGTTSEDTSGGRTAREAKTMDSVVEAAAARTASDPSPAEATATAAQGTTHRKRSARGSSIPPELRGSMRRIAKELAEMARDPPCNCSAAPAGSNLFEWRATIMGPEDSPYSGGVFHLDIKFPKDYPFKPPKLRFKTRIYHCNVSASGEICLDILKDKWSPALTLSKVLVSLSSLLTDPNPADPLEASIAQLLIHDKPKHDARAREYTLRHASA</sequence>
<reference evidence="7 8" key="1">
    <citation type="submission" date="2019-07" db="EMBL/GenBank/DDBJ databases">
        <title>Genomes of Cafeteria roenbergensis.</title>
        <authorList>
            <person name="Fischer M.G."/>
            <person name="Hackl T."/>
            <person name="Roman M."/>
        </authorList>
    </citation>
    <scope>NUCLEOTIDE SEQUENCE [LARGE SCALE GENOMIC DNA]</scope>
    <source>
        <strain evidence="7 8">RCC970-E3</strain>
    </source>
</reference>
<keyword evidence="4" id="KW-0067">ATP-binding</keyword>
<feature type="active site" description="Glycyl thioester intermediate" evidence="3">
    <location>
        <position position="154"/>
    </location>
</feature>
<feature type="compositionally biased region" description="Low complexity" evidence="5">
    <location>
        <begin position="35"/>
        <end position="52"/>
    </location>
</feature>
<dbReference type="SUPFAM" id="SSF54495">
    <property type="entry name" value="UBC-like"/>
    <property type="match status" value="1"/>
</dbReference>
<evidence type="ECO:0000256" key="1">
    <source>
        <dbReference type="ARBA" id="ARBA00022679"/>
    </source>
</evidence>
<evidence type="ECO:0000313" key="8">
    <source>
        <dbReference type="Proteomes" id="UP000324907"/>
    </source>
</evidence>
<evidence type="ECO:0000313" key="7">
    <source>
        <dbReference type="EMBL" id="KAA0169556.1"/>
    </source>
</evidence>
<dbReference type="InterPro" id="IPR016135">
    <property type="entry name" value="UBQ-conjugating_enzyme/RWD"/>
</dbReference>
<feature type="compositionally biased region" description="Polar residues" evidence="5">
    <location>
        <begin position="1"/>
        <end position="15"/>
    </location>
</feature>
<dbReference type="EMBL" id="VLTL01000021">
    <property type="protein sequence ID" value="KAA0169556.1"/>
    <property type="molecule type" value="Genomic_DNA"/>
</dbReference>
<proteinExistence type="inferred from homology"/>
<feature type="domain" description="UBC core" evidence="6">
    <location>
        <begin position="70"/>
        <end position="216"/>
    </location>
</feature>
<protein>
    <recommendedName>
        <fullName evidence="6">UBC core domain-containing protein</fullName>
    </recommendedName>
</protein>
<evidence type="ECO:0000256" key="2">
    <source>
        <dbReference type="ARBA" id="ARBA00022786"/>
    </source>
</evidence>
<dbReference type="Proteomes" id="UP000324907">
    <property type="component" value="Unassembled WGS sequence"/>
</dbReference>
<accession>A0A5A8DVW8</accession>
<evidence type="ECO:0000256" key="3">
    <source>
        <dbReference type="PROSITE-ProRule" id="PRU10133"/>
    </source>
</evidence>
<dbReference type="GO" id="GO:0016740">
    <property type="term" value="F:transferase activity"/>
    <property type="evidence" value="ECO:0007669"/>
    <property type="project" value="UniProtKB-KW"/>
</dbReference>
<evidence type="ECO:0000256" key="5">
    <source>
        <dbReference type="SAM" id="MobiDB-lite"/>
    </source>
</evidence>
<keyword evidence="4" id="KW-0547">Nucleotide-binding</keyword>
<evidence type="ECO:0000259" key="6">
    <source>
        <dbReference type="PROSITE" id="PS50127"/>
    </source>
</evidence>
<dbReference type="SMART" id="SM00212">
    <property type="entry name" value="UBCc"/>
    <property type="match status" value="1"/>
</dbReference>
<evidence type="ECO:0000256" key="4">
    <source>
        <dbReference type="RuleBase" id="RU362109"/>
    </source>
</evidence>
<comment type="similarity">
    <text evidence="4">Belongs to the ubiquitin-conjugating enzyme family.</text>
</comment>
<comment type="caution">
    <text evidence="7">The sequence shown here is derived from an EMBL/GenBank/DDBJ whole genome shotgun (WGS) entry which is preliminary data.</text>
</comment>
<dbReference type="Gene3D" id="3.10.110.10">
    <property type="entry name" value="Ubiquitin Conjugating Enzyme"/>
    <property type="match status" value="1"/>
</dbReference>
<dbReference type="PROSITE" id="PS00183">
    <property type="entry name" value="UBC_1"/>
    <property type="match status" value="1"/>
</dbReference>
<dbReference type="PANTHER" id="PTHR24068">
    <property type="entry name" value="UBIQUITIN-CONJUGATING ENZYME E2"/>
    <property type="match status" value="1"/>
</dbReference>
<dbReference type="AlphaFoldDB" id="A0A5A8DVW8"/>
<dbReference type="CDD" id="cd23793">
    <property type="entry name" value="UBCc_UBE2E"/>
    <property type="match status" value="1"/>
</dbReference>
<organism evidence="7 8">
    <name type="scientific">Cafeteria roenbergensis</name>
    <name type="common">Marine flagellate</name>
    <dbReference type="NCBI Taxonomy" id="33653"/>
    <lineage>
        <taxon>Eukaryota</taxon>
        <taxon>Sar</taxon>
        <taxon>Stramenopiles</taxon>
        <taxon>Bigyra</taxon>
        <taxon>Opalozoa</taxon>
        <taxon>Bicosoecida</taxon>
        <taxon>Cafeteriaceae</taxon>
        <taxon>Cafeteria</taxon>
    </lineage>
</organism>
<dbReference type="PROSITE" id="PS50127">
    <property type="entry name" value="UBC_2"/>
    <property type="match status" value="1"/>
</dbReference>
<feature type="region of interest" description="Disordered" evidence="5">
    <location>
        <begin position="1"/>
        <end position="70"/>
    </location>
</feature>
<dbReference type="FunFam" id="3.10.110.10:FF:000141">
    <property type="entry name" value="Ubiquitin-conjugating enzyme E2 8"/>
    <property type="match status" value="1"/>
</dbReference>
<name>A0A5A8DVW8_CAFRO</name>
<keyword evidence="1" id="KW-0808">Transferase</keyword>